<keyword evidence="2" id="KW-0805">Transcription regulation</keyword>
<reference evidence="6 7" key="1">
    <citation type="submission" date="2016-10" db="EMBL/GenBank/DDBJ databases">
        <authorList>
            <person name="de Groot N.N."/>
        </authorList>
    </citation>
    <scope>NUCLEOTIDE SEQUENCE [LARGE SCALE GENOMIC DNA]</scope>
    <source>
        <strain evidence="6 7">CGMCC 1.7659</strain>
    </source>
</reference>
<dbReference type="Pfam" id="PF13411">
    <property type="entry name" value="MerR_1"/>
    <property type="match status" value="1"/>
</dbReference>
<dbReference type="PROSITE" id="PS50937">
    <property type="entry name" value="HTH_MERR_2"/>
    <property type="match status" value="1"/>
</dbReference>
<dbReference type="GO" id="GO:0003677">
    <property type="term" value="F:DNA binding"/>
    <property type="evidence" value="ECO:0007669"/>
    <property type="project" value="UniProtKB-KW"/>
</dbReference>
<dbReference type="InterPro" id="IPR047057">
    <property type="entry name" value="MerR_fam"/>
</dbReference>
<evidence type="ECO:0000313" key="7">
    <source>
        <dbReference type="Proteomes" id="UP000198575"/>
    </source>
</evidence>
<dbReference type="SMART" id="SM00422">
    <property type="entry name" value="HTH_MERR"/>
    <property type="match status" value="1"/>
</dbReference>
<evidence type="ECO:0000256" key="3">
    <source>
        <dbReference type="ARBA" id="ARBA00023125"/>
    </source>
</evidence>
<dbReference type="PANTHER" id="PTHR30204:SF69">
    <property type="entry name" value="MERR-FAMILY TRANSCRIPTIONAL REGULATOR"/>
    <property type="match status" value="1"/>
</dbReference>
<keyword evidence="7" id="KW-1185">Reference proteome</keyword>
<sequence>MTQFAIGQLASAAGVGIDTVRYYERSGLLKPAKRSASGYRKYGEGELDRLNFIRRAQHLGFSLGEISELLAISSRGDVKAMYQAAKVRLDDIDKRITELHRMRDALANLMSGCPREGMDVDCPILRALLHKEASQ</sequence>
<dbReference type="InterPro" id="IPR000551">
    <property type="entry name" value="MerR-type_HTH_dom"/>
</dbReference>
<keyword evidence="1" id="KW-0678">Repressor</keyword>
<dbReference type="SUPFAM" id="SSF46955">
    <property type="entry name" value="Putative DNA-binding domain"/>
    <property type="match status" value="1"/>
</dbReference>
<evidence type="ECO:0000259" key="5">
    <source>
        <dbReference type="PROSITE" id="PS50937"/>
    </source>
</evidence>
<dbReference type="PRINTS" id="PR00040">
    <property type="entry name" value="HTHMERR"/>
</dbReference>
<evidence type="ECO:0000313" key="6">
    <source>
        <dbReference type="EMBL" id="SFN25113.1"/>
    </source>
</evidence>
<accession>A0A1I4XHX9</accession>
<dbReference type="OrthoDB" id="9808480at2"/>
<dbReference type="EMBL" id="FOVF01000010">
    <property type="protein sequence ID" value="SFN25113.1"/>
    <property type="molecule type" value="Genomic_DNA"/>
</dbReference>
<dbReference type="Gene3D" id="1.10.1660.10">
    <property type="match status" value="1"/>
</dbReference>
<keyword evidence="4" id="KW-0804">Transcription</keyword>
<dbReference type="Proteomes" id="UP000198575">
    <property type="component" value="Unassembled WGS sequence"/>
</dbReference>
<organism evidence="6 7">
    <name type="scientific">Dokdonella immobilis</name>
    <dbReference type="NCBI Taxonomy" id="578942"/>
    <lineage>
        <taxon>Bacteria</taxon>
        <taxon>Pseudomonadati</taxon>
        <taxon>Pseudomonadota</taxon>
        <taxon>Gammaproteobacteria</taxon>
        <taxon>Lysobacterales</taxon>
        <taxon>Rhodanobacteraceae</taxon>
        <taxon>Dokdonella</taxon>
    </lineage>
</organism>
<dbReference type="InterPro" id="IPR009061">
    <property type="entry name" value="DNA-bd_dom_put_sf"/>
</dbReference>
<dbReference type="RefSeq" id="WP_092407141.1">
    <property type="nucleotide sequence ID" value="NZ_FOVF01000010.1"/>
</dbReference>
<protein>
    <submittedName>
        <fullName evidence="6">Hg(II)-responsive transcriptional regulator</fullName>
    </submittedName>
</protein>
<proteinExistence type="predicted"/>
<keyword evidence="3" id="KW-0238">DNA-binding</keyword>
<evidence type="ECO:0000256" key="1">
    <source>
        <dbReference type="ARBA" id="ARBA00022491"/>
    </source>
</evidence>
<gene>
    <name evidence="6" type="ORF">SAMN05216289_1105</name>
</gene>
<name>A0A1I4XHX9_9GAMM</name>
<evidence type="ECO:0000256" key="4">
    <source>
        <dbReference type="ARBA" id="ARBA00023163"/>
    </source>
</evidence>
<dbReference type="GO" id="GO:0003700">
    <property type="term" value="F:DNA-binding transcription factor activity"/>
    <property type="evidence" value="ECO:0007669"/>
    <property type="project" value="InterPro"/>
</dbReference>
<dbReference type="STRING" id="578942.SAMN05216289_1105"/>
<dbReference type="PANTHER" id="PTHR30204">
    <property type="entry name" value="REDOX-CYCLING DRUG-SENSING TRANSCRIPTIONAL ACTIVATOR SOXR"/>
    <property type="match status" value="1"/>
</dbReference>
<dbReference type="AlphaFoldDB" id="A0A1I4XHX9"/>
<feature type="domain" description="HTH merR-type" evidence="5">
    <location>
        <begin position="1"/>
        <end position="72"/>
    </location>
</feature>
<evidence type="ECO:0000256" key="2">
    <source>
        <dbReference type="ARBA" id="ARBA00023015"/>
    </source>
</evidence>